<dbReference type="GO" id="GO:0005615">
    <property type="term" value="C:extracellular space"/>
    <property type="evidence" value="ECO:0007669"/>
    <property type="project" value="UniProtKB-ARBA"/>
</dbReference>
<organism evidence="5 6">
    <name type="scientific">Stomoxys calcitrans</name>
    <name type="common">Stable fly</name>
    <name type="synonym">Conops calcitrans</name>
    <dbReference type="NCBI Taxonomy" id="35570"/>
    <lineage>
        <taxon>Eukaryota</taxon>
        <taxon>Metazoa</taxon>
        <taxon>Ecdysozoa</taxon>
        <taxon>Arthropoda</taxon>
        <taxon>Hexapoda</taxon>
        <taxon>Insecta</taxon>
        <taxon>Pterygota</taxon>
        <taxon>Neoptera</taxon>
        <taxon>Endopterygota</taxon>
        <taxon>Diptera</taxon>
        <taxon>Brachycera</taxon>
        <taxon>Muscomorpha</taxon>
        <taxon>Muscoidea</taxon>
        <taxon>Muscidae</taxon>
        <taxon>Stomoxys</taxon>
    </lineage>
</organism>
<dbReference type="SUPFAM" id="SSF48056">
    <property type="entry name" value="Di-copper centre-containing domain"/>
    <property type="match status" value="1"/>
</dbReference>
<dbReference type="Proteomes" id="UP000095300">
    <property type="component" value="Unassembled WGS sequence"/>
</dbReference>
<accession>A0A1I8PVW1</accession>
<dbReference type="GO" id="GO:0045735">
    <property type="term" value="F:nutrient reservoir activity"/>
    <property type="evidence" value="ECO:0007669"/>
    <property type="project" value="UniProtKB-KW"/>
</dbReference>
<feature type="domain" description="Hemocyanin N-terminal" evidence="3">
    <location>
        <begin position="53"/>
        <end position="178"/>
    </location>
</feature>
<dbReference type="Pfam" id="PF00372">
    <property type="entry name" value="Hemocyanin_M"/>
    <property type="match status" value="1"/>
</dbReference>
<keyword evidence="6" id="KW-1185">Reference proteome</keyword>
<dbReference type="InterPro" id="IPR008922">
    <property type="entry name" value="Di-copper_centre_dom_sf"/>
</dbReference>
<keyword evidence="1" id="KW-0758">Storage protein</keyword>
<dbReference type="Gene3D" id="1.10.1280.10">
    <property type="entry name" value="Di-copper center containing domain from catechol oxidase"/>
    <property type="match status" value="1"/>
</dbReference>
<dbReference type="Pfam" id="PF03722">
    <property type="entry name" value="Hemocyanin_N"/>
    <property type="match status" value="1"/>
</dbReference>
<dbReference type="OrthoDB" id="6371642at2759"/>
<dbReference type="InterPro" id="IPR014756">
    <property type="entry name" value="Ig_E-set"/>
</dbReference>
<dbReference type="STRING" id="35570.A0A1I8PVW1"/>
<dbReference type="Gene3D" id="2.60.40.1520">
    <property type="entry name" value="Hemocyanin, C-terminal domain"/>
    <property type="match status" value="1"/>
</dbReference>
<name>A0A1I8PVW1_STOCA</name>
<dbReference type="Pfam" id="PF03723">
    <property type="entry name" value="Hemocyanin_C"/>
    <property type="match status" value="1"/>
</dbReference>
<dbReference type="GO" id="GO:0097009">
    <property type="term" value="P:energy homeostasis"/>
    <property type="evidence" value="ECO:0007669"/>
    <property type="project" value="UniProtKB-ARBA"/>
</dbReference>
<protein>
    <recommendedName>
        <fullName evidence="7">Larval serum protein 1 gamma chain</fullName>
    </recommendedName>
</protein>
<proteinExistence type="predicted"/>
<feature type="domain" description="Hemocyanin C-terminal" evidence="4">
    <location>
        <begin position="535"/>
        <end position="784"/>
    </location>
</feature>
<dbReference type="PRINTS" id="PR00187">
    <property type="entry name" value="HAEMOCYANIN"/>
</dbReference>
<gene>
    <name evidence="5" type="primary">106084976</name>
</gene>
<sequence>MTSKAMAIFMISPTTTTRIRTTMKIAIALLVIVGLVAASPFPKKETKYADKDFLAKQKFFFEIVYRVEDPLFFEEYIKLGKTFTYNKEDYKFPEHYDGEHMQKYYKAFKHGVTLPKGEFYGAFVESHFEELYGLFDFFYYAKSWEIFQRNVCWARLYANEGVFIHALTLAVIHRPDFEGFILPTIYEIFPQYFFNSKFVFEAEKFDYDVWSKYIMYEKEYKDFLYTDYTKYFKEFDDKYHYEYYNYFYTKDWKVWQWWKLMGLDYHWYSEEHFMLRDNSDHFNKDSKYLDMIKDVKKFWMPVDYTRDVYFFNEESYLSYFTEDVEWNAFWYYFNMDYAPFLQGEAFGLSKDRRGEYYFYVVRQMLARYYFERLSHGYGEIPEFSFFTEVEYGYDPQLISYNGVGFSYRKNYFEYETYGNFEYVHKVMGFFKRIEDIITQGYYMTYDGKKIDLHKPEAIEYLGDLMQGNVDNFDKYFATFWYIYAHSYMADVDESDFYVHPHVFLNYETMLRDPVFYQFYKKVHDVFYQFYDYVDSYTHKELFFPGVEFEEVKVSKLVTYFDLVDFDVTNLLNDKPTFVDGQFVWDKTLLARQMRLNHKNFDFDFTIKSDKDHKVVIRTFVAPKYDEFGHVIPLEENRENFFEIDEFYYELKSGVNTFKRSSKDFYWTTDDRTTYTELYKFVMLAYEGKYEFPLDYSEPHCGFPDRLILPHGWAKGYPVQFFFYVYPFTASYEPYSTFDYNYSCGVGSGVRHIDEYPFGYPLDREIDEFEFFVPNMYFVDAKIYHEDTFEKYQETKYEKFGHFDYSYYYNY</sequence>
<evidence type="ECO:0000259" key="4">
    <source>
        <dbReference type="Pfam" id="PF03723"/>
    </source>
</evidence>
<dbReference type="SUPFAM" id="SSF81296">
    <property type="entry name" value="E set domains"/>
    <property type="match status" value="1"/>
</dbReference>
<dbReference type="KEGG" id="scac:106084976"/>
<dbReference type="PROSITE" id="PS00210">
    <property type="entry name" value="HEMOCYANIN_2"/>
    <property type="match status" value="1"/>
</dbReference>
<dbReference type="PANTHER" id="PTHR11511:SF5">
    <property type="entry name" value="FAT-BODY PROTEIN 1-RELATED"/>
    <property type="match status" value="1"/>
</dbReference>
<dbReference type="PANTHER" id="PTHR11511">
    <property type="entry name" value="LARVAL STORAGE PROTEIN/PHENOLOXIDASE"/>
    <property type="match status" value="1"/>
</dbReference>
<evidence type="ECO:0000256" key="1">
    <source>
        <dbReference type="ARBA" id="ARBA00022761"/>
    </source>
</evidence>
<dbReference type="InterPro" id="IPR005204">
    <property type="entry name" value="Hemocyanin_N"/>
</dbReference>
<reference evidence="5" key="1">
    <citation type="submission" date="2020-05" db="UniProtKB">
        <authorList>
            <consortium name="EnsemblMetazoa"/>
        </authorList>
    </citation>
    <scope>IDENTIFICATION</scope>
    <source>
        <strain evidence="5">USDA</strain>
    </source>
</reference>
<dbReference type="InterPro" id="IPR000896">
    <property type="entry name" value="Hemocyanin/hexamerin_mid_dom"/>
</dbReference>
<evidence type="ECO:0000259" key="2">
    <source>
        <dbReference type="Pfam" id="PF00372"/>
    </source>
</evidence>
<evidence type="ECO:0000259" key="3">
    <source>
        <dbReference type="Pfam" id="PF03722"/>
    </source>
</evidence>
<dbReference type="InterPro" id="IPR013788">
    <property type="entry name" value="Hemocyanin/hexamerin"/>
</dbReference>
<dbReference type="SUPFAM" id="SSF48050">
    <property type="entry name" value="Hemocyanin, N-terminal domain"/>
    <property type="match status" value="1"/>
</dbReference>
<dbReference type="Gene3D" id="1.20.1370.10">
    <property type="entry name" value="Hemocyanin, N-terminal domain"/>
    <property type="match status" value="1"/>
</dbReference>
<feature type="domain" description="Hemocyanin middle" evidence="2">
    <location>
        <begin position="285"/>
        <end position="526"/>
    </location>
</feature>
<evidence type="ECO:0000313" key="5">
    <source>
        <dbReference type="EnsemblMetazoa" id="SCAU011627-PA"/>
    </source>
</evidence>
<evidence type="ECO:0008006" key="7">
    <source>
        <dbReference type="Google" id="ProtNLM"/>
    </source>
</evidence>
<dbReference type="InterPro" id="IPR037020">
    <property type="entry name" value="Hemocyanin_C_sf"/>
</dbReference>
<dbReference type="AlphaFoldDB" id="A0A1I8PVW1"/>
<dbReference type="InterPro" id="IPR036697">
    <property type="entry name" value="Hemocyanin_N_sf"/>
</dbReference>
<dbReference type="EnsemblMetazoa" id="SCAU011627-RA">
    <property type="protein sequence ID" value="SCAU011627-PA"/>
    <property type="gene ID" value="SCAU011627"/>
</dbReference>
<dbReference type="VEuPathDB" id="VectorBase:SCAU011627"/>
<dbReference type="InterPro" id="IPR005203">
    <property type="entry name" value="Hemocyanin_C"/>
</dbReference>
<evidence type="ECO:0000313" key="6">
    <source>
        <dbReference type="Proteomes" id="UP000095300"/>
    </source>
</evidence>